<reference evidence="2" key="1">
    <citation type="submission" date="2018-05" db="EMBL/GenBank/DDBJ databases">
        <authorList>
            <person name="Lanie J.A."/>
            <person name="Ng W.-L."/>
            <person name="Kazmierczak K.M."/>
            <person name="Andrzejewski T.M."/>
            <person name="Davidsen T.M."/>
            <person name="Wayne K.J."/>
            <person name="Tettelin H."/>
            <person name="Glass J.I."/>
            <person name="Rusch D."/>
            <person name="Podicherti R."/>
            <person name="Tsui H.-C.T."/>
            <person name="Winkler M.E."/>
        </authorList>
    </citation>
    <scope>NUCLEOTIDE SEQUENCE</scope>
</reference>
<feature type="non-terminal residue" evidence="2">
    <location>
        <position position="227"/>
    </location>
</feature>
<dbReference type="InterPro" id="IPR001279">
    <property type="entry name" value="Metallo-B-lactamas"/>
</dbReference>
<protein>
    <recommendedName>
        <fullName evidence="1">Metallo-beta-lactamase domain-containing protein</fullName>
    </recommendedName>
</protein>
<proteinExistence type="predicted"/>
<organism evidence="2">
    <name type="scientific">marine metagenome</name>
    <dbReference type="NCBI Taxonomy" id="408172"/>
    <lineage>
        <taxon>unclassified sequences</taxon>
        <taxon>metagenomes</taxon>
        <taxon>ecological metagenomes</taxon>
    </lineage>
</organism>
<dbReference type="SMART" id="SM00849">
    <property type="entry name" value="Lactamase_B"/>
    <property type="match status" value="1"/>
</dbReference>
<evidence type="ECO:0000313" key="2">
    <source>
        <dbReference type="EMBL" id="SVD12879.1"/>
    </source>
</evidence>
<sequence>MSTAWETLADGLHLLRDSCLVYAVRGPEGTVIVNAGTGLAADHLNDVADGPVIVLLTHHFRDHTDGAVRLAEKGARVVAPYWEQEYFLDPEQHFRERQIWNSYDNRWDRFSPLRPIPVHDWAMDYETRSMAGLAWEVVPTPGVTGAASSYVVEHGERRLAFVGEVICGHGRTGRLAPLQYNYNDLSGLHSLWHSTARLIAHEPDVMLPSLGAPIDTPGAAVEAFQRN</sequence>
<dbReference type="Gene3D" id="3.60.15.10">
    <property type="entry name" value="Ribonuclease Z/Hydroxyacylglutathione hydrolase-like"/>
    <property type="match status" value="1"/>
</dbReference>
<gene>
    <name evidence="2" type="ORF">METZ01_LOCUS365733</name>
</gene>
<evidence type="ECO:0000259" key="1">
    <source>
        <dbReference type="SMART" id="SM00849"/>
    </source>
</evidence>
<feature type="domain" description="Metallo-beta-lactamase" evidence="1">
    <location>
        <begin position="18"/>
        <end position="210"/>
    </location>
</feature>
<accession>A0A382SSG9</accession>
<name>A0A382SSG9_9ZZZZ</name>
<dbReference type="SUPFAM" id="SSF56281">
    <property type="entry name" value="Metallo-hydrolase/oxidoreductase"/>
    <property type="match status" value="1"/>
</dbReference>
<dbReference type="AlphaFoldDB" id="A0A382SSG9"/>
<dbReference type="InterPro" id="IPR036866">
    <property type="entry name" value="RibonucZ/Hydroxyglut_hydro"/>
</dbReference>
<dbReference type="Pfam" id="PF00753">
    <property type="entry name" value="Lactamase_B"/>
    <property type="match status" value="1"/>
</dbReference>
<dbReference type="EMBL" id="UINC01131275">
    <property type="protein sequence ID" value="SVD12879.1"/>
    <property type="molecule type" value="Genomic_DNA"/>
</dbReference>